<sequence>MKKYLASLLLLVLAFFTVNAWSAINASPKMDNKSPPGTPKNLHFLFVVLAKEGTIEISNREKREFILILNKVNPQVIYFADRPARFSGQLELKTFLNQWNQGLYKKEPPKALLEVVRLNTINQSGQSASYSIILGEPIYKSEANQLSVKIYPLPGNAMELPDTAHSDYVALFVDN</sequence>
<dbReference type="OrthoDB" id="424374at2"/>
<dbReference type="Proteomes" id="UP000054736">
    <property type="component" value="Unassembled WGS sequence"/>
</dbReference>
<keyword evidence="3" id="KW-1185">Reference proteome</keyword>
<keyword evidence="1" id="KW-0732">Signal</keyword>
<evidence type="ECO:0000313" key="2">
    <source>
        <dbReference type="EMBL" id="KTC84590.1"/>
    </source>
</evidence>
<accession>A0A0W0SMQ7</accession>
<evidence type="ECO:0000313" key="3">
    <source>
        <dbReference type="Proteomes" id="UP000054736"/>
    </source>
</evidence>
<feature type="chain" id="PRO_5006912139" evidence="1">
    <location>
        <begin position="21"/>
        <end position="175"/>
    </location>
</feature>
<protein>
    <submittedName>
        <fullName evidence="2">Uncharacterized protein</fullName>
    </submittedName>
</protein>
<evidence type="ECO:0000256" key="1">
    <source>
        <dbReference type="SAM" id="SignalP"/>
    </source>
</evidence>
<proteinExistence type="predicted"/>
<reference evidence="2 3" key="1">
    <citation type="submission" date="2015-11" db="EMBL/GenBank/DDBJ databases">
        <title>Genomic analysis of 38 Legionella species identifies large and diverse effector repertoires.</title>
        <authorList>
            <person name="Burstein D."/>
            <person name="Amaro F."/>
            <person name="Zusman T."/>
            <person name="Lifshitz Z."/>
            <person name="Cohen O."/>
            <person name="Gilbert J.A."/>
            <person name="Pupko T."/>
            <person name="Shuman H.A."/>
            <person name="Segal G."/>
        </authorList>
    </citation>
    <scope>NUCLEOTIDE SEQUENCE [LARGE SCALE GENOMIC DNA]</scope>
    <source>
        <strain evidence="2 3">ATCC 700990</strain>
    </source>
</reference>
<dbReference type="STRING" id="1212489.Ldro_2754"/>
<organism evidence="2 3">
    <name type="scientific">Legionella drozanskii LLAP-1</name>
    <dbReference type="NCBI Taxonomy" id="1212489"/>
    <lineage>
        <taxon>Bacteria</taxon>
        <taxon>Pseudomonadati</taxon>
        <taxon>Pseudomonadota</taxon>
        <taxon>Gammaproteobacteria</taxon>
        <taxon>Legionellales</taxon>
        <taxon>Legionellaceae</taxon>
        <taxon>Legionella</taxon>
    </lineage>
</organism>
<gene>
    <name evidence="2" type="ORF">Ldro_2754</name>
</gene>
<dbReference type="EMBL" id="LNXY01000031">
    <property type="protein sequence ID" value="KTC84590.1"/>
    <property type="molecule type" value="Genomic_DNA"/>
</dbReference>
<dbReference type="AlphaFoldDB" id="A0A0W0SMQ7"/>
<dbReference type="PATRIC" id="fig|1212489.4.peg.2905"/>
<feature type="signal peptide" evidence="1">
    <location>
        <begin position="1"/>
        <end position="20"/>
    </location>
</feature>
<dbReference type="RefSeq" id="WP_058497028.1">
    <property type="nucleotide sequence ID" value="NZ_CAAAIU010000004.1"/>
</dbReference>
<comment type="caution">
    <text evidence="2">The sequence shown here is derived from an EMBL/GenBank/DDBJ whole genome shotgun (WGS) entry which is preliminary data.</text>
</comment>
<name>A0A0W0SMQ7_9GAMM</name>